<dbReference type="Pfam" id="PF00643">
    <property type="entry name" value="zf-B_box"/>
    <property type="match status" value="1"/>
</dbReference>
<keyword evidence="4" id="KW-1185">Reference proteome</keyword>
<dbReference type="EnsemblMetazoa" id="XM_011673207">
    <property type="protein sequence ID" value="XP_011671509"/>
    <property type="gene ID" value="LOC105441765"/>
</dbReference>
<sequence length="289" mass="33284">MASKFSSERDEKVKLHTRKGHDMTWSCDKHGEPIKFYCKEHKIPVCHPCATKDHKPCELDDIEDVILERRRILDDKQQEIEEMKKQLKALDSKLDSTVTSASNHFQSVNDELKMAFDDKLKIVKDKEKLSIHLIDEEADKEIQIINEKRERRIKSCHEEAEQQQLTIKESQAKIESDTKAISEVVAKKIKDLTSKNQHAISTMDNVDANIKRIKQFDKRLVNEAMQVLASLDNVLNLKDVSDCLDRIQREVQKVGFVEGEVGGEHSGRIDGYIDRQMGACQVNSHYIDC</sequence>
<dbReference type="InterPro" id="IPR000315">
    <property type="entry name" value="Znf_B-box"/>
</dbReference>
<feature type="domain" description="B box-type" evidence="2">
    <location>
        <begin position="25"/>
        <end position="55"/>
    </location>
</feature>
<evidence type="ECO:0000313" key="3">
    <source>
        <dbReference type="EnsemblMetazoa" id="XP_011671509"/>
    </source>
</evidence>
<dbReference type="InParanoid" id="A0A7M7HFM3"/>
<dbReference type="OrthoDB" id="9049620at2759"/>
<reference evidence="4" key="1">
    <citation type="submission" date="2015-02" db="EMBL/GenBank/DDBJ databases">
        <title>Genome sequencing for Strongylocentrotus purpuratus.</title>
        <authorList>
            <person name="Murali S."/>
            <person name="Liu Y."/>
            <person name="Vee V."/>
            <person name="English A."/>
            <person name="Wang M."/>
            <person name="Skinner E."/>
            <person name="Han Y."/>
            <person name="Muzny D.M."/>
            <person name="Worley K.C."/>
            <person name="Gibbs R.A."/>
        </authorList>
    </citation>
    <scope>NUCLEOTIDE SEQUENCE</scope>
</reference>
<dbReference type="Gene3D" id="3.30.160.60">
    <property type="entry name" value="Classic Zinc Finger"/>
    <property type="match status" value="1"/>
</dbReference>
<dbReference type="PANTHER" id="PTHR24103">
    <property type="entry name" value="E3 UBIQUITIN-PROTEIN LIGASE TRIM"/>
    <property type="match status" value="1"/>
</dbReference>
<proteinExistence type="predicted"/>
<dbReference type="KEGG" id="spu:105441765"/>
<dbReference type="OMA" id="PDITKCH"/>
<protein>
    <recommendedName>
        <fullName evidence="2">B box-type domain-containing protein</fullName>
    </recommendedName>
</protein>
<dbReference type="Proteomes" id="UP000007110">
    <property type="component" value="Unassembled WGS sequence"/>
</dbReference>
<accession>A0A7M7HFM3</accession>
<dbReference type="RefSeq" id="XP_011671509.1">
    <property type="nucleotide sequence ID" value="XM_011673207.1"/>
</dbReference>
<dbReference type="InterPro" id="IPR050143">
    <property type="entry name" value="TRIM/RBCC"/>
</dbReference>
<evidence type="ECO:0000256" key="1">
    <source>
        <dbReference type="SAM" id="Coils"/>
    </source>
</evidence>
<organism evidence="3 4">
    <name type="scientific">Strongylocentrotus purpuratus</name>
    <name type="common">Purple sea urchin</name>
    <dbReference type="NCBI Taxonomy" id="7668"/>
    <lineage>
        <taxon>Eukaryota</taxon>
        <taxon>Metazoa</taxon>
        <taxon>Echinodermata</taxon>
        <taxon>Eleutherozoa</taxon>
        <taxon>Echinozoa</taxon>
        <taxon>Echinoidea</taxon>
        <taxon>Euechinoidea</taxon>
        <taxon>Echinacea</taxon>
        <taxon>Camarodonta</taxon>
        <taxon>Echinidea</taxon>
        <taxon>Strongylocentrotidae</taxon>
        <taxon>Strongylocentrotus</taxon>
    </lineage>
</organism>
<name>A0A7M7HFM3_STRPU</name>
<dbReference type="SUPFAM" id="SSF57845">
    <property type="entry name" value="B-box zinc-binding domain"/>
    <property type="match status" value="1"/>
</dbReference>
<evidence type="ECO:0000313" key="4">
    <source>
        <dbReference type="Proteomes" id="UP000007110"/>
    </source>
</evidence>
<feature type="coiled-coil region" evidence="1">
    <location>
        <begin position="66"/>
        <end position="100"/>
    </location>
</feature>
<dbReference type="GO" id="GO:0008270">
    <property type="term" value="F:zinc ion binding"/>
    <property type="evidence" value="ECO:0007669"/>
    <property type="project" value="InterPro"/>
</dbReference>
<evidence type="ECO:0000259" key="2">
    <source>
        <dbReference type="Pfam" id="PF00643"/>
    </source>
</evidence>
<dbReference type="CDD" id="cd19776">
    <property type="entry name" value="Bbox2_TRIM25_C-IV"/>
    <property type="match status" value="1"/>
</dbReference>
<keyword evidence="1" id="KW-0175">Coiled coil</keyword>
<dbReference type="GeneID" id="105441765"/>
<reference evidence="3" key="2">
    <citation type="submission" date="2021-01" db="UniProtKB">
        <authorList>
            <consortium name="EnsemblMetazoa"/>
        </authorList>
    </citation>
    <scope>IDENTIFICATION</scope>
</reference>
<dbReference type="AlphaFoldDB" id="A0A7M7HFM3"/>